<keyword evidence="5" id="KW-0443">Lipid metabolism</keyword>
<proteinExistence type="inferred from homology"/>
<dbReference type="GO" id="GO:0016788">
    <property type="term" value="F:hydrolase activity, acting on ester bonds"/>
    <property type="evidence" value="ECO:0007669"/>
    <property type="project" value="InterPro"/>
</dbReference>
<keyword evidence="6" id="KW-0325">Glycoprotein</keyword>
<gene>
    <name evidence="10" type="ORF">HERILL_LOCUS2011</name>
</gene>
<feature type="active site" description="Nucleophile" evidence="8">
    <location>
        <position position="178"/>
    </location>
</feature>
<dbReference type="FunFam" id="3.40.50.1820:FF:000021">
    <property type="entry name" value="Lipase"/>
    <property type="match status" value="1"/>
</dbReference>
<dbReference type="InterPro" id="IPR025483">
    <property type="entry name" value="Lipase_euk"/>
</dbReference>
<evidence type="ECO:0000313" key="11">
    <source>
        <dbReference type="Proteomes" id="UP000594454"/>
    </source>
</evidence>
<evidence type="ECO:0000256" key="6">
    <source>
        <dbReference type="ARBA" id="ARBA00023180"/>
    </source>
</evidence>
<name>A0A7R8UDL5_HERIL</name>
<evidence type="ECO:0000256" key="4">
    <source>
        <dbReference type="ARBA" id="ARBA00022963"/>
    </source>
</evidence>
<dbReference type="PANTHER" id="PTHR11005">
    <property type="entry name" value="LYSOSOMAL ACID LIPASE-RELATED"/>
    <property type="match status" value="1"/>
</dbReference>
<dbReference type="OrthoDB" id="9974421at2759"/>
<reference evidence="10 11" key="1">
    <citation type="submission" date="2020-11" db="EMBL/GenBank/DDBJ databases">
        <authorList>
            <person name="Wallbank WR R."/>
            <person name="Pardo Diaz C."/>
            <person name="Kozak K."/>
            <person name="Martin S."/>
            <person name="Jiggins C."/>
            <person name="Moest M."/>
            <person name="Warren A I."/>
            <person name="Generalovic N T."/>
            <person name="Byers J.R.P. K."/>
            <person name="Montejo-Kovacevich G."/>
            <person name="Yen C E."/>
        </authorList>
    </citation>
    <scope>NUCLEOTIDE SEQUENCE [LARGE SCALE GENOMIC DNA]</scope>
</reference>
<evidence type="ECO:0000256" key="5">
    <source>
        <dbReference type="ARBA" id="ARBA00023098"/>
    </source>
</evidence>
<dbReference type="Proteomes" id="UP000594454">
    <property type="component" value="Chromosome 1"/>
</dbReference>
<evidence type="ECO:0000259" key="9">
    <source>
        <dbReference type="Pfam" id="PF04083"/>
    </source>
</evidence>
<feature type="active site" description="Charge relay system" evidence="8">
    <location>
        <position position="375"/>
    </location>
</feature>
<protein>
    <recommendedName>
        <fullName evidence="7">Lipase</fullName>
    </recommendedName>
</protein>
<dbReference type="PIRSF" id="PIRSF000862">
    <property type="entry name" value="Steryl_ester_lip"/>
    <property type="match status" value="1"/>
</dbReference>
<feature type="domain" description="Partial AB-hydrolase lipase" evidence="9">
    <location>
        <begin position="49"/>
        <end position="102"/>
    </location>
</feature>
<evidence type="ECO:0000256" key="8">
    <source>
        <dbReference type="PIRSR" id="PIRSR000862-1"/>
    </source>
</evidence>
<keyword evidence="4 7" id="KW-0442">Lipid degradation</keyword>
<feature type="active site" description="Charge relay system" evidence="8">
    <location>
        <position position="344"/>
    </location>
</feature>
<evidence type="ECO:0000256" key="7">
    <source>
        <dbReference type="PIRNR" id="PIRNR000862"/>
    </source>
</evidence>
<dbReference type="Gene3D" id="3.40.50.1820">
    <property type="entry name" value="alpha/beta hydrolase"/>
    <property type="match status" value="1"/>
</dbReference>
<comment type="similarity">
    <text evidence="1 7">Belongs to the AB hydrolase superfamily. Lipase family.</text>
</comment>
<keyword evidence="11" id="KW-1185">Reference proteome</keyword>
<dbReference type="OMA" id="LCVFINR"/>
<accession>A0A7R8UDL5</accession>
<sequence>MRVISFLYCVQIILISERILDINASSLVVKRSPNQKPPSDVLEIAKSTTPEIIKRYGYPAETHHVTTKDGYILTVHRMKREGGQPFFLQHGLLDSSATYILMGPKIGLGYLLWDLGYDVWLGNARGNRYSKKHKSLNPKEKDFWQFSWHEIGIYDLPAMIDYILNATEYQKLFYAGHSQGTTSFFVMCSRRPEFNKKIILMQALAPVAFMTHIKTPYARIFNRFRENALRTIGEFEMLPQGKMASMCVSSENLENVMINMFFNMVGKNEKEFNRTMWPAMCYHLPAGAATNQVVHYSQLIQSGRFCEYDYGPQINEERYGTKIPPKYDLSKVTAPVALYYSENDYLTAPVDVEYLYTQLGNPVEKYFVPMPEFNHMDFVWGIHVRKLVYERFLQVMQNYTNKGSVENVTEEV</sequence>
<dbReference type="GO" id="GO:0016042">
    <property type="term" value="P:lipid catabolic process"/>
    <property type="evidence" value="ECO:0007669"/>
    <property type="project" value="UniProtKB-KW"/>
</dbReference>
<dbReference type="InterPro" id="IPR029058">
    <property type="entry name" value="AB_hydrolase_fold"/>
</dbReference>
<evidence type="ECO:0000256" key="2">
    <source>
        <dbReference type="ARBA" id="ARBA00022729"/>
    </source>
</evidence>
<dbReference type="EMBL" id="LR899009">
    <property type="protein sequence ID" value="CAD7078758.1"/>
    <property type="molecule type" value="Genomic_DNA"/>
</dbReference>
<dbReference type="FunCoup" id="A0A7R8UDL5">
    <property type="interactions" value="13"/>
</dbReference>
<evidence type="ECO:0000256" key="1">
    <source>
        <dbReference type="ARBA" id="ARBA00010701"/>
    </source>
</evidence>
<keyword evidence="3 7" id="KW-0378">Hydrolase</keyword>
<dbReference type="Pfam" id="PF04083">
    <property type="entry name" value="Abhydro_lipase"/>
    <property type="match status" value="1"/>
</dbReference>
<dbReference type="SUPFAM" id="SSF53474">
    <property type="entry name" value="alpha/beta-Hydrolases"/>
    <property type="match status" value="1"/>
</dbReference>
<keyword evidence="2" id="KW-0732">Signal</keyword>
<dbReference type="AlphaFoldDB" id="A0A7R8UDL5"/>
<dbReference type="InterPro" id="IPR006693">
    <property type="entry name" value="AB_hydrolase_lipase"/>
</dbReference>
<dbReference type="InParanoid" id="A0A7R8UDL5"/>
<evidence type="ECO:0000313" key="10">
    <source>
        <dbReference type="EMBL" id="CAD7078758.1"/>
    </source>
</evidence>
<evidence type="ECO:0000256" key="3">
    <source>
        <dbReference type="ARBA" id="ARBA00022801"/>
    </source>
</evidence>
<organism evidence="10 11">
    <name type="scientific">Hermetia illucens</name>
    <name type="common">Black soldier fly</name>
    <dbReference type="NCBI Taxonomy" id="343691"/>
    <lineage>
        <taxon>Eukaryota</taxon>
        <taxon>Metazoa</taxon>
        <taxon>Ecdysozoa</taxon>
        <taxon>Arthropoda</taxon>
        <taxon>Hexapoda</taxon>
        <taxon>Insecta</taxon>
        <taxon>Pterygota</taxon>
        <taxon>Neoptera</taxon>
        <taxon>Endopterygota</taxon>
        <taxon>Diptera</taxon>
        <taxon>Brachycera</taxon>
        <taxon>Stratiomyomorpha</taxon>
        <taxon>Stratiomyidae</taxon>
        <taxon>Hermetiinae</taxon>
        <taxon>Hermetia</taxon>
    </lineage>
</organism>